<accession>A0A388JMM2</accession>
<keyword evidence="3" id="KW-1185">Reference proteome</keyword>
<feature type="signal peptide" evidence="1">
    <location>
        <begin position="1"/>
        <end position="30"/>
    </location>
</feature>
<dbReference type="EMBL" id="BFEA01000002">
    <property type="protein sequence ID" value="GBG59069.1"/>
    <property type="molecule type" value="Genomic_DNA"/>
</dbReference>
<sequence length="520" mass="53075">MTSTGIRRGGHVAALLVCTLVALAAWEAEARPVAPPPAPVSLHALSRACAAYTGNCNQSAACAAAIAKYREQVYKVADYCDCANAIGADLIQAYPNVSAAVTYISNCMPGCIYGQQCPFVGTLVAVLSNGGGRGAMKNAGLSGVAVVKLNLEKEEVCFDVTAPKLTGNYSAKGLEVTIKQGSPFEGGAIALSLSKATPGVLSGCMKPANFDVAKDIAYSPHEYYVEVAMKCLSVGALRGSLGTSAALMAVVSSQPCGPAAPSSPKPVKKGYVSLVLDTFRLCYKLGGIANNTAKDAALIRGDVCKNAAAAAAAASAAPAAIGTKNSTVVAPLFGGSTTISPAMAGCGTPAKLTILQILADPSSFFASLNVSDGAAASSPIHKLEGRLLSKVSLTTTVTAADVVVVPYRKTKKPKGTTGSSEAAVKVDLVIGEGYACYSFKPGKSFEQVTAAYLRAGKAKTVGDILAVLFRDVAKPPTTGCVWLDSEVIADMAADPSAYYVSIATKHRPVGAGRGQLQYPA</sequence>
<name>A0A388JMM2_CHABU</name>
<gene>
    <name evidence="2" type="ORF">CBR_g24413</name>
</gene>
<feature type="chain" id="PRO_5017394163" description="CHRD domain-containing protein" evidence="1">
    <location>
        <begin position="31"/>
        <end position="520"/>
    </location>
</feature>
<dbReference type="Proteomes" id="UP000265515">
    <property type="component" value="Unassembled WGS sequence"/>
</dbReference>
<dbReference type="Gramene" id="GBG59069">
    <property type="protein sequence ID" value="GBG59069"/>
    <property type="gene ID" value="CBR_g24413"/>
</dbReference>
<evidence type="ECO:0000313" key="3">
    <source>
        <dbReference type="Proteomes" id="UP000265515"/>
    </source>
</evidence>
<evidence type="ECO:0008006" key="4">
    <source>
        <dbReference type="Google" id="ProtNLM"/>
    </source>
</evidence>
<keyword evidence="1" id="KW-0732">Signal</keyword>
<evidence type="ECO:0000256" key="1">
    <source>
        <dbReference type="SAM" id="SignalP"/>
    </source>
</evidence>
<dbReference type="AlphaFoldDB" id="A0A388JMM2"/>
<evidence type="ECO:0000313" key="2">
    <source>
        <dbReference type="EMBL" id="GBG59069.1"/>
    </source>
</evidence>
<organism evidence="2 3">
    <name type="scientific">Chara braunii</name>
    <name type="common">Braun's stonewort</name>
    <dbReference type="NCBI Taxonomy" id="69332"/>
    <lineage>
        <taxon>Eukaryota</taxon>
        <taxon>Viridiplantae</taxon>
        <taxon>Streptophyta</taxon>
        <taxon>Charophyceae</taxon>
        <taxon>Charales</taxon>
        <taxon>Characeae</taxon>
        <taxon>Chara</taxon>
    </lineage>
</organism>
<dbReference type="OMA" id="PEVWVVP"/>
<reference evidence="2 3" key="1">
    <citation type="journal article" date="2018" name="Cell">
        <title>The Chara Genome: Secondary Complexity and Implications for Plant Terrestrialization.</title>
        <authorList>
            <person name="Nishiyama T."/>
            <person name="Sakayama H."/>
            <person name="Vries J.D."/>
            <person name="Buschmann H."/>
            <person name="Saint-Marcoux D."/>
            <person name="Ullrich K.K."/>
            <person name="Haas F.B."/>
            <person name="Vanderstraeten L."/>
            <person name="Becker D."/>
            <person name="Lang D."/>
            <person name="Vosolsobe S."/>
            <person name="Rombauts S."/>
            <person name="Wilhelmsson P.K.I."/>
            <person name="Janitza P."/>
            <person name="Kern R."/>
            <person name="Heyl A."/>
            <person name="Rumpler F."/>
            <person name="Villalobos L.I.A.C."/>
            <person name="Clay J.M."/>
            <person name="Skokan R."/>
            <person name="Toyoda A."/>
            <person name="Suzuki Y."/>
            <person name="Kagoshima H."/>
            <person name="Schijlen E."/>
            <person name="Tajeshwar N."/>
            <person name="Catarino B."/>
            <person name="Hetherington A.J."/>
            <person name="Saltykova A."/>
            <person name="Bonnot C."/>
            <person name="Breuninger H."/>
            <person name="Symeonidi A."/>
            <person name="Radhakrishnan G.V."/>
            <person name="Van Nieuwerburgh F."/>
            <person name="Deforce D."/>
            <person name="Chang C."/>
            <person name="Karol K.G."/>
            <person name="Hedrich R."/>
            <person name="Ulvskov P."/>
            <person name="Glockner G."/>
            <person name="Delwiche C.F."/>
            <person name="Petrasek J."/>
            <person name="Van de Peer Y."/>
            <person name="Friml J."/>
            <person name="Beilby M."/>
            <person name="Dolan L."/>
            <person name="Kohara Y."/>
            <person name="Sugano S."/>
            <person name="Fujiyama A."/>
            <person name="Delaux P.-M."/>
            <person name="Quint M."/>
            <person name="TheiBen G."/>
            <person name="Hagemann M."/>
            <person name="Harholt J."/>
            <person name="Dunand C."/>
            <person name="Zachgo S."/>
            <person name="Langdale J."/>
            <person name="Maumus F."/>
            <person name="Straeten D.V.D."/>
            <person name="Gould S.B."/>
            <person name="Rensing S.A."/>
        </authorList>
    </citation>
    <scope>NUCLEOTIDE SEQUENCE [LARGE SCALE GENOMIC DNA]</scope>
    <source>
        <strain evidence="2 3">S276</strain>
    </source>
</reference>
<protein>
    <recommendedName>
        <fullName evidence="4">CHRD domain-containing protein</fullName>
    </recommendedName>
</protein>
<comment type="caution">
    <text evidence="2">The sequence shown here is derived from an EMBL/GenBank/DDBJ whole genome shotgun (WGS) entry which is preliminary data.</text>
</comment>
<proteinExistence type="predicted"/>